<feature type="domain" description="HAMP" evidence="13">
    <location>
        <begin position="324"/>
        <end position="379"/>
    </location>
</feature>
<gene>
    <name evidence="14" type="primary">mcpA</name>
    <name evidence="14" type="ORF">EAL2_c18250</name>
</gene>
<dbReference type="InterPro" id="IPR029151">
    <property type="entry name" value="Sensor-like_sf"/>
</dbReference>
<evidence type="ECO:0000256" key="8">
    <source>
        <dbReference type="ARBA" id="ARBA00029447"/>
    </source>
</evidence>
<dbReference type="GO" id="GO:0005886">
    <property type="term" value="C:plasma membrane"/>
    <property type="evidence" value="ECO:0007669"/>
    <property type="project" value="UniProtKB-SubCell"/>
</dbReference>
<dbReference type="GO" id="GO:0006935">
    <property type="term" value="P:chemotaxis"/>
    <property type="evidence" value="ECO:0007669"/>
    <property type="project" value="UniProtKB-KW"/>
</dbReference>
<feature type="transmembrane region" description="Helical" evidence="11">
    <location>
        <begin position="303"/>
        <end position="323"/>
    </location>
</feature>
<keyword evidence="15" id="KW-1185">Reference proteome</keyword>
<dbReference type="InterPro" id="IPR003660">
    <property type="entry name" value="HAMP_dom"/>
</dbReference>
<keyword evidence="7 9" id="KW-0807">Transducer</keyword>
<dbReference type="PANTHER" id="PTHR32089:SF114">
    <property type="entry name" value="METHYL-ACCEPTING CHEMOTAXIS PROTEIN MCPB"/>
    <property type="match status" value="1"/>
</dbReference>
<evidence type="ECO:0000256" key="5">
    <source>
        <dbReference type="ARBA" id="ARBA00022989"/>
    </source>
</evidence>
<keyword evidence="2" id="KW-1003">Cell membrane</keyword>
<dbReference type="InterPro" id="IPR033479">
    <property type="entry name" value="dCache_1"/>
</dbReference>
<dbReference type="OrthoDB" id="1748423at2"/>
<evidence type="ECO:0000256" key="4">
    <source>
        <dbReference type="ARBA" id="ARBA00022692"/>
    </source>
</evidence>
<keyword evidence="4 11" id="KW-0812">Transmembrane</keyword>
<dbReference type="Proteomes" id="UP000019591">
    <property type="component" value="Chromosome"/>
</dbReference>
<dbReference type="Pfam" id="PF00015">
    <property type="entry name" value="MCPsignal"/>
    <property type="match status" value="1"/>
</dbReference>
<dbReference type="Gene3D" id="1.10.8.500">
    <property type="entry name" value="HAMP domain in histidine kinase"/>
    <property type="match status" value="1"/>
</dbReference>
<dbReference type="CDD" id="cd06225">
    <property type="entry name" value="HAMP"/>
    <property type="match status" value="1"/>
</dbReference>
<evidence type="ECO:0000256" key="2">
    <source>
        <dbReference type="ARBA" id="ARBA00022475"/>
    </source>
</evidence>
<dbReference type="Pfam" id="PF00672">
    <property type="entry name" value="HAMP"/>
    <property type="match status" value="1"/>
</dbReference>
<sequence>MSGRNVQEKNADGKKKFSLNKHDIRTRLIVLIMISIITPLAVFGFFSYKKSYELLENKLLVTSQQTIDATQYYVNQFINTMESQLLAITENKNIKDALSTDAAVESNAREVLDATQKSNPDALGVYIGLANGNTYIYPEQELPEGYDPRARQWYKDALENSGEVVVSEPYVDAFTQKMVITLSKTVNDSAGNLTGVAAMDIDISNISSKVSKLSIGKNGYVSLASSEGITIVNPEEELIGTEKIKELEFWDNVSSNEKGNQKYEYAGKQKFMAFSTDSDTGWKIIASMDVDELLTDTNVIKKFAIGAIIFGLIAAVAIALLIANNVAKPIAEGVGYLRRMAAGDFTSEISRESLERQDELGEIAKAIDKLQEDLKSLLGNIVQSTYTVGDSAAALADISNQSTHAAEEVARTVEEISRGAEEQAGDTERGSTKMLHISHMMEEISSKAADMTQISRSTGELAEKGIEIVKDLTDKNELSSKASGEVDSIVNKVAKDVAGIGAILETIVSIAEQTNLLALNANIEAARAGEHGRGFAVVAEEVRKLSEESSKSAEEIRGIIQQIQGSTAEAIVAMEKADSASKQQSSSVGQTNEVFTTISKALGNLAGYINEMQKDIAGMNVQKEEMEGLMQNIASSAQQSSAATEEVSAAMEEQLASMEELSSNAQNLESLSEELKVQVGRFKI</sequence>
<evidence type="ECO:0000313" key="14">
    <source>
        <dbReference type="EMBL" id="AHM57117.1"/>
    </source>
</evidence>
<dbReference type="SMART" id="SM00304">
    <property type="entry name" value="HAMP"/>
    <property type="match status" value="1"/>
</dbReference>
<evidence type="ECO:0000256" key="7">
    <source>
        <dbReference type="ARBA" id="ARBA00023224"/>
    </source>
</evidence>
<dbReference type="GO" id="GO:0007165">
    <property type="term" value="P:signal transduction"/>
    <property type="evidence" value="ECO:0007669"/>
    <property type="project" value="UniProtKB-KW"/>
</dbReference>
<dbReference type="KEGG" id="eac:EAL2_c18250"/>
<evidence type="ECO:0000256" key="3">
    <source>
        <dbReference type="ARBA" id="ARBA00022500"/>
    </source>
</evidence>
<evidence type="ECO:0000259" key="13">
    <source>
        <dbReference type="PROSITE" id="PS50885"/>
    </source>
</evidence>
<protein>
    <submittedName>
        <fullName evidence="14">Methyl-accepting chemotaxis protein McpA</fullName>
    </submittedName>
</protein>
<feature type="transmembrane region" description="Helical" evidence="11">
    <location>
        <begin position="28"/>
        <end position="48"/>
    </location>
</feature>
<dbReference type="HOGENOM" id="CLU_000445_107_19_9"/>
<evidence type="ECO:0000259" key="12">
    <source>
        <dbReference type="PROSITE" id="PS50111"/>
    </source>
</evidence>
<proteinExistence type="inferred from homology"/>
<dbReference type="STRING" id="1286171.EAL2_c18250"/>
<dbReference type="PROSITE" id="PS50111">
    <property type="entry name" value="CHEMOTAXIS_TRANSDUC_2"/>
    <property type="match status" value="1"/>
</dbReference>
<dbReference type="InterPro" id="IPR004089">
    <property type="entry name" value="MCPsignal_dom"/>
</dbReference>
<organism evidence="14 15">
    <name type="scientific">Peptoclostridium acidaminophilum DSM 3953</name>
    <dbReference type="NCBI Taxonomy" id="1286171"/>
    <lineage>
        <taxon>Bacteria</taxon>
        <taxon>Bacillati</taxon>
        <taxon>Bacillota</taxon>
        <taxon>Clostridia</taxon>
        <taxon>Peptostreptococcales</taxon>
        <taxon>Peptoclostridiaceae</taxon>
        <taxon>Peptoclostridium</taxon>
    </lineage>
</organism>
<comment type="similarity">
    <text evidence="8">Belongs to the methyl-accepting chemotaxis (MCP) protein family.</text>
</comment>
<dbReference type="PROSITE" id="PS50885">
    <property type="entry name" value="HAMP"/>
    <property type="match status" value="1"/>
</dbReference>
<dbReference type="SUPFAM" id="SSF103190">
    <property type="entry name" value="Sensory domain-like"/>
    <property type="match status" value="1"/>
</dbReference>
<evidence type="ECO:0000313" key="15">
    <source>
        <dbReference type="Proteomes" id="UP000019591"/>
    </source>
</evidence>
<comment type="subcellular location">
    <subcellularLocation>
        <location evidence="1">Cell membrane</location>
        <topology evidence="1">Multi-pass membrane protein</topology>
    </subcellularLocation>
</comment>
<evidence type="ECO:0000256" key="11">
    <source>
        <dbReference type="SAM" id="Phobius"/>
    </source>
</evidence>
<dbReference type="Gene3D" id="3.30.450.20">
    <property type="entry name" value="PAS domain"/>
    <property type="match status" value="2"/>
</dbReference>
<reference evidence="14 15" key="1">
    <citation type="journal article" date="2014" name="Genome Announc.">
        <title>Complete Genome Sequence of Amino Acid-Utilizing Eubacterium acidaminophilum al-2 (DSM 3953).</title>
        <authorList>
            <person name="Poehlein A."/>
            <person name="Andreesen J.R."/>
            <person name="Daniel R."/>
        </authorList>
    </citation>
    <scope>NUCLEOTIDE SEQUENCE [LARGE SCALE GENOMIC DNA]</scope>
    <source>
        <strain evidence="14 15">DSM 3953</strain>
    </source>
</reference>
<evidence type="ECO:0000256" key="10">
    <source>
        <dbReference type="SAM" id="Coils"/>
    </source>
</evidence>
<dbReference type="AlphaFoldDB" id="W8TLQ0"/>
<dbReference type="EMBL" id="CP007452">
    <property type="protein sequence ID" value="AHM57117.1"/>
    <property type="molecule type" value="Genomic_DNA"/>
</dbReference>
<keyword evidence="10" id="KW-0175">Coiled coil</keyword>
<accession>W8TLQ0</accession>
<name>W8TLQ0_PEPAC</name>
<dbReference type="RefSeq" id="WP_025436072.1">
    <property type="nucleotide sequence ID" value="NZ_CP007452.1"/>
</dbReference>
<keyword evidence="6 11" id="KW-0472">Membrane</keyword>
<evidence type="ECO:0000256" key="9">
    <source>
        <dbReference type="PROSITE-ProRule" id="PRU00284"/>
    </source>
</evidence>
<dbReference type="eggNOG" id="COG0840">
    <property type="taxonomic scope" value="Bacteria"/>
</dbReference>
<dbReference type="CDD" id="cd18773">
    <property type="entry name" value="PDC1_HK_sensor"/>
    <property type="match status" value="1"/>
</dbReference>
<dbReference type="PANTHER" id="PTHR32089">
    <property type="entry name" value="METHYL-ACCEPTING CHEMOTAXIS PROTEIN MCPB"/>
    <property type="match status" value="1"/>
</dbReference>
<dbReference type="CDD" id="cd12912">
    <property type="entry name" value="PDC2_MCP_like"/>
    <property type="match status" value="1"/>
</dbReference>
<dbReference type="Pfam" id="PF02743">
    <property type="entry name" value="dCache_1"/>
    <property type="match status" value="1"/>
</dbReference>
<keyword evidence="3" id="KW-0145">Chemotaxis</keyword>
<keyword evidence="5 11" id="KW-1133">Transmembrane helix</keyword>
<dbReference type="SUPFAM" id="SSF58104">
    <property type="entry name" value="Methyl-accepting chemotaxis protein (MCP) signaling domain"/>
    <property type="match status" value="1"/>
</dbReference>
<dbReference type="SMART" id="SM00283">
    <property type="entry name" value="MA"/>
    <property type="match status" value="1"/>
</dbReference>
<evidence type="ECO:0000256" key="1">
    <source>
        <dbReference type="ARBA" id="ARBA00004651"/>
    </source>
</evidence>
<feature type="domain" description="Methyl-accepting transducer" evidence="12">
    <location>
        <begin position="398"/>
        <end position="655"/>
    </location>
</feature>
<dbReference type="Gene3D" id="1.10.287.950">
    <property type="entry name" value="Methyl-accepting chemotaxis protein"/>
    <property type="match status" value="1"/>
</dbReference>
<dbReference type="PATRIC" id="fig|1286171.3.peg.1784"/>
<feature type="coiled-coil region" evidence="10">
    <location>
        <begin position="609"/>
        <end position="678"/>
    </location>
</feature>
<evidence type="ECO:0000256" key="6">
    <source>
        <dbReference type="ARBA" id="ARBA00023136"/>
    </source>
</evidence>